<sequence length="86" mass="9376">MMLHLILLLGLLGSIQSQVLLPGLRVLRVPVLDKGQIQVVEFLDAASTVTPELVRDQFSRRFTTLAKPLVSGAAPQTSLPNMRTVV</sequence>
<evidence type="ECO:0000256" key="1">
    <source>
        <dbReference type="SAM" id="SignalP"/>
    </source>
</evidence>
<keyword evidence="1" id="KW-0732">Signal</keyword>
<dbReference type="GeneID" id="108039670"/>
<feature type="signal peptide" evidence="1">
    <location>
        <begin position="1"/>
        <end position="17"/>
    </location>
</feature>
<feature type="chain" id="PRO_5028183655" evidence="1">
    <location>
        <begin position="18"/>
        <end position="86"/>
    </location>
</feature>
<proteinExistence type="predicted"/>
<reference evidence="2" key="1">
    <citation type="submission" date="2025-08" db="UniProtKB">
        <authorList>
            <consortium name="RefSeq"/>
        </authorList>
    </citation>
    <scope>IDENTIFICATION</scope>
</reference>
<dbReference type="RefSeq" id="XP_016972235.1">
    <property type="nucleotide sequence ID" value="XM_017116746.1"/>
</dbReference>
<accession>A0A6P4E2N0</accession>
<organism evidence="2">
    <name type="scientific">Drosophila rhopaloa</name>
    <name type="common">Fruit fly</name>
    <dbReference type="NCBI Taxonomy" id="1041015"/>
    <lineage>
        <taxon>Eukaryota</taxon>
        <taxon>Metazoa</taxon>
        <taxon>Ecdysozoa</taxon>
        <taxon>Arthropoda</taxon>
        <taxon>Hexapoda</taxon>
        <taxon>Insecta</taxon>
        <taxon>Pterygota</taxon>
        <taxon>Neoptera</taxon>
        <taxon>Endopterygota</taxon>
        <taxon>Diptera</taxon>
        <taxon>Brachycera</taxon>
        <taxon>Muscomorpha</taxon>
        <taxon>Ephydroidea</taxon>
        <taxon>Drosophilidae</taxon>
        <taxon>Drosophila</taxon>
        <taxon>Sophophora</taxon>
    </lineage>
</organism>
<protein>
    <submittedName>
        <fullName evidence="2">Uncharacterized protein LOC108039670</fullName>
    </submittedName>
</protein>
<evidence type="ECO:0000313" key="2">
    <source>
        <dbReference type="RefSeq" id="XP_016972235.1"/>
    </source>
</evidence>
<dbReference type="AlphaFoldDB" id="A0A6P4E2N0"/>
<name>A0A6P4E2N0_DRORH</name>
<dbReference type="OrthoDB" id="7867040at2759"/>
<gene>
    <name evidence="2" type="primary">LOC108039670</name>
</gene>